<dbReference type="EMBL" id="BAABAT010000001">
    <property type="protein sequence ID" value="GAA4243005.1"/>
    <property type="molecule type" value="Genomic_DNA"/>
</dbReference>
<comment type="caution">
    <text evidence="2">The sequence shown here is derived from an EMBL/GenBank/DDBJ whole genome shotgun (WGS) entry which is preliminary data.</text>
</comment>
<evidence type="ECO:0000313" key="3">
    <source>
        <dbReference type="Proteomes" id="UP001500620"/>
    </source>
</evidence>
<feature type="compositionally biased region" description="Basic residues" evidence="1">
    <location>
        <begin position="1"/>
        <end position="17"/>
    </location>
</feature>
<evidence type="ECO:0000313" key="2">
    <source>
        <dbReference type="EMBL" id="GAA4243005.1"/>
    </source>
</evidence>
<dbReference type="RefSeq" id="WP_345119824.1">
    <property type="nucleotide sequence ID" value="NZ_BAABAT010000001.1"/>
</dbReference>
<name>A0ABP8CT51_9ACTN</name>
<keyword evidence="3" id="KW-1185">Reference proteome</keyword>
<organism evidence="2 3">
    <name type="scientific">Dactylosporangium darangshiense</name>
    <dbReference type="NCBI Taxonomy" id="579108"/>
    <lineage>
        <taxon>Bacteria</taxon>
        <taxon>Bacillati</taxon>
        <taxon>Actinomycetota</taxon>
        <taxon>Actinomycetes</taxon>
        <taxon>Micromonosporales</taxon>
        <taxon>Micromonosporaceae</taxon>
        <taxon>Dactylosporangium</taxon>
    </lineage>
</organism>
<feature type="compositionally biased region" description="Basic and acidic residues" evidence="1">
    <location>
        <begin position="18"/>
        <end position="27"/>
    </location>
</feature>
<dbReference type="Proteomes" id="UP001500620">
    <property type="component" value="Unassembled WGS sequence"/>
</dbReference>
<feature type="region of interest" description="Disordered" evidence="1">
    <location>
        <begin position="1"/>
        <end position="27"/>
    </location>
</feature>
<accession>A0ABP8CT51</accession>
<sequence>MSPKSRGRPAGRGKAKTRRQEPVRSLRPSDRLVRAAHDLLTYTDPLDVEQWASGWLGQAWLAAPLDDREPERALCLEVVGRCSTRPSAHGLAAVAALRRVAPPSEHTLLDETIDILRQSQPAPPWLDAAFAPVRALRAVDVYDSERVLFIEYGTHTLFAEILATGGTLVEKLSLLQAGAAEAWDGVRGPGDVPMPIEEVPVTDALADLADSLRYSDMVWPRHDDEDFVDLRALAWARSRAYLPEWPEFEPLADEERAALVEAFVELTTDSEAHRSLADLFLDYGDGYLNNRPFGWDPDAVAMFLADWLPRKAFLDADERIALPDALRSWLRFALERRGVADEWITPVIAMVDEWLPQFEHAVDDETSWGPAQQIAAELQARGIDPRDKDAVDGVIGQLNAERLANRLRDPSGDFPR</sequence>
<proteinExistence type="predicted"/>
<reference evidence="3" key="1">
    <citation type="journal article" date="2019" name="Int. J. Syst. Evol. Microbiol.">
        <title>The Global Catalogue of Microorganisms (GCM) 10K type strain sequencing project: providing services to taxonomists for standard genome sequencing and annotation.</title>
        <authorList>
            <consortium name="The Broad Institute Genomics Platform"/>
            <consortium name="The Broad Institute Genome Sequencing Center for Infectious Disease"/>
            <person name="Wu L."/>
            <person name="Ma J."/>
        </authorList>
    </citation>
    <scope>NUCLEOTIDE SEQUENCE [LARGE SCALE GENOMIC DNA]</scope>
    <source>
        <strain evidence="3">JCM 17441</strain>
    </source>
</reference>
<gene>
    <name evidence="2" type="ORF">GCM10022255_000230</name>
</gene>
<evidence type="ECO:0000256" key="1">
    <source>
        <dbReference type="SAM" id="MobiDB-lite"/>
    </source>
</evidence>
<protein>
    <submittedName>
        <fullName evidence="2">Uncharacterized protein</fullName>
    </submittedName>
</protein>